<dbReference type="PANTHER" id="PTHR13288">
    <property type="entry name" value="SPLICING FACTOR 45 SPF45"/>
    <property type="match status" value="1"/>
</dbReference>
<keyword evidence="3 6" id="KW-0694">RNA-binding</keyword>
<dbReference type="InterPro" id="IPR001623">
    <property type="entry name" value="DnaJ_domain"/>
</dbReference>
<organism evidence="10 11">
    <name type="scientific">Polarella glacialis</name>
    <name type="common">Dinoflagellate</name>
    <dbReference type="NCBI Taxonomy" id="89957"/>
    <lineage>
        <taxon>Eukaryota</taxon>
        <taxon>Sar</taxon>
        <taxon>Alveolata</taxon>
        <taxon>Dinophyceae</taxon>
        <taxon>Suessiales</taxon>
        <taxon>Suessiaceae</taxon>
        <taxon>Polarella</taxon>
    </lineage>
</organism>
<dbReference type="Pfam" id="PF00076">
    <property type="entry name" value="RRM_1"/>
    <property type="match status" value="1"/>
</dbReference>
<dbReference type="CDD" id="cd06257">
    <property type="entry name" value="DnaJ"/>
    <property type="match status" value="1"/>
</dbReference>
<dbReference type="SMART" id="SM00361">
    <property type="entry name" value="RRM_1"/>
    <property type="match status" value="2"/>
</dbReference>
<evidence type="ECO:0000256" key="2">
    <source>
        <dbReference type="ARBA" id="ARBA00022664"/>
    </source>
</evidence>
<keyword evidence="4" id="KW-0508">mRNA splicing</keyword>
<dbReference type="InterPro" id="IPR040052">
    <property type="entry name" value="RBM17"/>
</dbReference>
<evidence type="ECO:0000313" key="10">
    <source>
        <dbReference type="EMBL" id="CAE8733592.1"/>
    </source>
</evidence>
<protein>
    <recommendedName>
        <fullName evidence="12">J domain-containing protein</fullName>
    </recommendedName>
</protein>
<dbReference type="Gene3D" id="3.30.70.330">
    <property type="match status" value="2"/>
</dbReference>
<dbReference type="SMART" id="SM00360">
    <property type="entry name" value="RRM"/>
    <property type="match status" value="2"/>
</dbReference>
<dbReference type="SUPFAM" id="SSF46565">
    <property type="entry name" value="Chaperone J-domain"/>
    <property type="match status" value="1"/>
</dbReference>
<feature type="region of interest" description="Disordered" evidence="7">
    <location>
        <begin position="416"/>
        <end position="438"/>
    </location>
</feature>
<dbReference type="GO" id="GO:0045292">
    <property type="term" value="P:mRNA cis splicing, via spliceosome"/>
    <property type="evidence" value="ECO:0007669"/>
    <property type="project" value="InterPro"/>
</dbReference>
<gene>
    <name evidence="10" type="ORF">PGLA2088_LOCUS46898</name>
</gene>
<dbReference type="SUPFAM" id="SSF54928">
    <property type="entry name" value="RNA-binding domain, RBD"/>
    <property type="match status" value="2"/>
</dbReference>
<dbReference type="InterPro" id="IPR035979">
    <property type="entry name" value="RBD_domain_sf"/>
</dbReference>
<evidence type="ECO:0000256" key="5">
    <source>
        <dbReference type="ARBA" id="ARBA00023242"/>
    </source>
</evidence>
<accession>A0A813LMH3</accession>
<evidence type="ECO:0000259" key="9">
    <source>
        <dbReference type="PROSITE" id="PS50102"/>
    </source>
</evidence>
<feature type="domain" description="RRM" evidence="9">
    <location>
        <begin position="599"/>
        <end position="683"/>
    </location>
</feature>
<reference evidence="10" key="1">
    <citation type="submission" date="2021-02" db="EMBL/GenBank/DDBJ databases">
        <authorList>
            <person name="Dougan E. K."/>
            <person name="Rhodes N."/>
            <person name="Thang M."/>
            <person name="Chan C."/>
        </authorList>
    </citation>
    <scope>NUCLEOTIDE SEQUENCE</scope>
</reference>
<comment type="caution">
    <text evidence="10">The sequence shown here is derived from an EMBL/GenBank/DDBJ whole genome shotgun (WGS) entry which is preliminary data.</text>
</comment>
<keyword evidence="5" id="KW-0539">Nucleus</keyword>
<comment type="subcellular location">
    <subcellularLocation>
        <location evidence="1">Nucleus</location>
    </subcellularLocation>
</comment>
<dbReference type="PANTHER" id="PTHR13288:SF8">
    <property type="entry name" value="SPLICING FACTOR 45"/>
    <property type="match status" value="1"/>
</dbReference>
<evidence type="ECO:0000256" key="3">
    <source>
        <dbReference type="ARBA" id="ARBA00022884"/>
    </source>
</evidence>
<evidence type="ECO:0000256" key="6">
    <source>
        <dbReference type="PROSITE-ProRule" id="PRU00176"/>
    </source>
</evidence>
<dbReference type="PROSITE" id="PS50102">
    <property type="entry name" value="RRM"/>
    <property type="match status" value="2"/>
</dbReference>
<evidence type="ECO:0008006" key="12">
    <source>
        <dbReference type="Google" id="ProtNLM"/>
    </source>
</evidence>
<feature type="region of interest" description="Disordered" evidence="7">
    <location>
        <begin position="48"/>
        <end position="103"/>
    </location>
</feature>
<feature type="compositionally biased region" description="Low complexity" evidence="7">
    <location>
        <begin position="49"/>
        <end position="70"/>
    </location>
</feature>
<evidence type="ECO:0000259" key="8">
    <source>
        <dbReference type="PROSITE" id="PS50076"/>
    </source>
</evidence>
<proteinExistence type="predicted"/>
<feature type="region of interest" description="Disordered" evidence="7">
    <location>
        <begin position="554"/>
        <end position="593"/>
    </location>
</feature>
<feature type="compositionally biased region" description="Basic and acidic residues" evidence="7">
    <location>
        <begin position="416"/>
        <end position="431"/>
    </location>
</feature>
<dbReference type="InterPro" id="IPR012677">
    <property type="entry name" value="Nucleotide-bd_a/b_plait_sf"/>
</dbReference>
<feature type="domain" description="J" evidence="8">
    <location>
        <begin position="165"/>
        <end position="233"/>
    </location>
</feature>
<feature type="compositionally biased region" description="Pro residues" evidence="7">
    <location>
        <begin position="71"/>
        <end position="90"/>
    </location>
</feature>
<dbReference type="Pfam" id="PF00226">
    <property type="entry name" value="DnaJ"/>
    <property type="match status" value="1"/>
</dbReference>
<dbReference type="EMBL" id="CAJNNW010036366">
    <property type="protein sequence ID" value="CAE8733592.1"/>
    <property type="molecule type" value="Genomic_DNA"/>
</dbReference>
<dbReference type="Gene3D" id="1.10.287.110">
    <property type="entry name" value="DnaJ domain"/>
    <property type="match status" value="1"/>
</dbReference>
<evidence type="ECO:0000256" key="7">
    <source>
        <dbReference type="SAM" id="MobiDB-lite"/>
    </source>
</evidence>
<sequence length="790" mass="84841">MASDDAAALERKAEEMAEKALAALPPGPAKTTKMAAVKAGILKRLLSQAGSGSTATAAASAGLPPAASSLPPAPGRPEVRPPPPPPPEPTPGASAGGGRGAMEPIEGVELCGDETWFADAALRKSLLEDVRQAHSAEKLMVASPADEIARIVGPAAGGRVLGAGAVLRLGGSHQGGYGESDISYAYRQLSRALHPDKNPGIPEAQDAFKRLGEAAEELRQGLGECRRALQVLGATLRCAPSEDVLERPQGPLLAEASRLLACVLGSSGEGTVSDLALGRASAALLRSSLGGSCQPADLLNRWYNDSQLLDLFAGNSLRVAYDCCKKRFRAQFLCSLSRAADAEARRNDSCVRGSWHKVMAQFPEIGLWRELQEKLKARVWRHGAAAAGRRSRTSKWDDSAAESVASEWGQKWRSVTRDVLPRSQDTPDGKVPKAASDATDPELRKLCAALWRDVATWAEGEGDAQRHLSLFRADKPGSTTAEQDWAFLPATDLLLIVGEGLVGCTAEGFFVQADEGHSPKPFAEALRLWRIGNRRAKAVSEGQDTVASAIRLMRSGATKDGEEPRGRKRAGIEADNEEPMPVAEEPEAKHAKLNRGPTRVVLLTNLAGPGGADDKLKALAEEKVAKFGKLRSCVVTEVQGAPEKEAVRVFLEFERAASAAKAYASLNGQYIEGRAIRARFYDEGRFAQGDFERRAPTRVLLLTNMVGPGEGDEDLKDEISEQGRKFGKLRSCVIKERKEDPPEEAVRVFLEFESAEDASRAFAEMSSRSFGGRKVRARYYNEQQFADGDL</sequence>
<dbReference type="PROSITE" id="PS50076">
    <property type="entry name" value="DNAJ_2"/>
    <property type="match status" value="1"/>
</dbReference>
<dbReference type="InterPro" id="IPR036869">
    <property type="entry name" value="J_dom_sf"/>
</dbReference>
<evidence type="ECO:0000256" key="1">
    <source>
        <dbReference type="ARBA" id="ARBA00004123"/>
    </source>
</evidence>
<dbReference type="GO" id="GO:0003723">
    <property type="term" value="F:RNA binding"/>
    <property type="evidence" value="ECO:0007669"/>
    <property type="project" value="UniProtKB-UniRule"/>
</dbReference>
<name>A0A813LMH3_POLGL</name>
<dbReference type="InterPro" id="IPR003954">
    <property type="entry name" value="RRM_euk-type"/>
</dbReference>
<feature type="domain" description="RRM" evidence="9">
    <location>
        <begin position="698"/>
        <end position="782"/>
    </location>
</feature>
<dbReference type="GO" id="GO:0071011">
    <property type="term" value="C:precatalytic spliceosome"/>
    <property type="evidence" value="ECO:0007669"/>
    <property type="project" value="TreeGrafter"/>
</dbReference>
<dbReference type="FunFam" id="3.30.70.330:FF:000382">
    <property type="entry name" value="G-patch domain-containing protein"/>
    <property type="match status" value="2"/>
</dbReference>
<dbReference type="AlphaFoldDB" id="A0A813LMH3"/>
<dbReference type="Proteomes" id="UP000626109">
    <property type="component" value="Unassembled WGS sequence"/>
</dbReference>
<evidence type="ECO:0000256" key="4">
    <source>
        <dbReference type="ARBA" id="ARBA00023187"/>
    </source>
</evidence>
<evidence type="ECO:0000313" key="11">
    <source>
        <dbReference type="Proteomes" id="UP000626109"/>
    </source>
</evidence>
<keyword evidence="2" id="KW-0507">mRNA processing</keyword>
<dbReference type="InterPro" id="IPR000504">
    <property type="entry name" value="RRM_dom"/>
</dbReference>